<keyword evidence="2" id="KW-1185">Reference proteome</keyword>
<dbReference type="AlphaFoldDB" id="W4JU80"/>
<evidence type="ECO:0000313" key="1">
    <source>
        <dbReference type="EMBL" id="ETW76645.1"/>
    </source>
</evidence>
<reference evidence="1 2" key="1">
    <citation type="journal article" date="2012" name="New Phytol.">
        <title>Insight into trade-off between wood decay and parasitism from the genome of a fungal forest pathogen.</title>
        <authorList>
            <person name="Olson A."/>
            <person name="Aerts A."/>
            <person name="Asiegbu F."/>
            <person name="Belbahri L."/>
            <person name="Bouzid O."/>
            <person name="Broberg A."/>
            <person name="Canback B."/>
            <person name="Coutinho P.M."/>
            <person name="Cullen D."/>
            <person name="Dalman K."/>
            <person name="Deflorio G."/>
            <person name="van Diepen L.T."/>
            <person name="Dunand C."/>
            <person name="Duplessis S."/>
            <person name="Durling M."/>
            <person name="Gonthier P."/>
            <person name="Grimwood J."/>
            <person name="Fossdal C.G."/>
            <person name="Hansson D."/>
            <person name="Henrissat B."/>
            <person name="Hietala A."/>
            <person name="Himmelstrand K."/>
            <person name="Hoffmeister D."/>
            <person name="Hogberg N."/>
            <person name="James T.Y."/>
            <person name="Karlsson M."/>
            <person name="Kohler A."/>
            <person name="Kues U."/>
            <person name="Lee Y.H."/>
            <person name="Lin Y.C."/>
            <person name="Lind M."/>
            <person name="Lindquist E."/>
            <person name="Lombard V."/>
            <person name="Lucas S."/>
            <person name="Lunden K."/>
            <person name="Morin E."/>
            <person name="Murat C."/>
            <person name="Park J."/>
            <person name="Raffaello T."/>
            <person name="Rouze P."/>
            <person name="Salamov A."/>
            <person name="Schmutz J."/>
            <person name="Solheim H."/>
            <person name="Stahlberg J."/>
            <person name="Velez H."/>
            <person name="de Vries R.P."/>
            <person name="Wiebenga A."/>
            <person name="Woodward S."/>
            <person name="Yakovlev I."/>
            <person name="Garbelotto M."/>
            <person name="Martin F."/>
            <person name="Grigoriev I.V."/>
            <person name="Stenlid J."/>
        </authorList>
    </citation>
    <scope>NUCLEOTIDE SEQUENCE [LARGE SCALE GENOMIC DNA]</scope>
    <source>
        <strain evidence="1 2">TC 32-1</strain>
    </source>
</reference>
<dbReference type="RefSeq" id="XP_009551530.1">
    <property type="nucleotide sequence ID" value="XM_009553235.1"/>
</dbReference>
<dbReference type="InParanoid" id="W4JU80"/>
<dbReference type="GeneID" id="20666615"/>
<gene>
    <name evidence="1" type="ORF">HETIRDRAFT_118870</name>
</gene>
<dbReference type="HOGENOM" id="CLU_1349084_0_0_1"/>
<accession>W4JU80</accession>
<name>W4JU80_HETIT</name>
<organism evidence="1 2">
    <name type="scientific">Heterobasidion irregulare (strain TC 32-1)</name>
    <dbReference type="NCBI Taxonomy" id="747525"/>
    <lineage>
        <taxon>Eukaryota</taxon>
        <taxon>Fungi</taxon>
        <taxon>Dikarya</taxon>
        <taxon>Basidiomycota</taxon>
        <taxon>Agaricomycotina</taxon>
        <taxon>Agaricomycetes</taxon>
        <taxon>Russulales</taxon>
        <taxon>Bondarzewiaceae</taxon>
        <taxon>Heterobasidion</taxon>
        <taxon>Heterobasidion annosum species complex</taxon>
    </lineage>
</organism>
<proteinExistence type="predicted"/>
<sequence>MPRVTDVRSSIHDGLLTAIFHRGYRSLFDFHNGDARVQDMCVSDPVFIASSLATAQTVFASIVHVEPVKDEYKKGFRLYLVDGWGMSERVRAMGAAGSAPRHIFELAFEGASSVLCKGMPAQGCNAVAKKRDKVGGKSAPITLMETCAPICWRNRVRARARPDAESRCTAETLVHRGPMRNPCVTREWVARKREVSSGGQERE</sequence>
<protein>
    <submittedName>
        <fullName evidence="1">Uncharacterized protein</fullName>
    </submittedName>
</protein>
<dbReference type="KEGG" id="hir:HETIRDRAFT_118870"/>
<dbReference type="Proteomes" id="UP000030671">
    <property type="component" value="Unassembled WGS sequence"/>
</dbReference>
<evidence type="ECO:0000313" key="2">
    <source>
        <dbReference type="Proteomes" id="UP000030671"/>
    </source>
</evidence>
<dbReference type="EMBL" id="KI925464">
    <property type="protein sequence ID" value="ETW76645.1"/>
    <property type="molecule type" value="Genomic_DNA"/>
</dbReference>